<proteinExistence type="predicted"/>
<gene>
    <name evidence="1" type="ORF">ACFFGH_02770</name>
</gene>
<organism evidence="1 2">
    <name type="scientific">Lysobacter korlensis</name>
    <dbReference type="NCBI Taxonomy" id="553636"/>
    <lineage>
        <taxon>Bacteria</taxon>
        <taxon>Pseudomonadati</taxon>
        <taxon>Pseudomonadota</taxon>
        <taxon>Gammaproteobacteria</taxon>
        <taxon>Lysobacterales</taxon>
        <taxon>Lysobacteraceae</taxon>
        <taxon>Lysobacter</taxon>
    </lineage>
</organism>
<comment type="caution">
    <text evidence="1">The sequence shown here is derived from an EMBL/GenBank/DDBJ whole genome shotgun (WGS) entry which is preliminary data.</text>
</comment>
<keyword evidence="2" id="KW-1185">Reference proteome</keyword>
<dbReference type="PIRSF" id="PIRSF037225">
    <property type="entry name" value="UCP037225"/>
    <property type="match status" value="1"/>
</dbReference>
<dbReference type="EMBL" id="JBHLTG010000001">
    <property type="protein sequence ID" value="MFC0676777.1"/>
    <property type="molecule type" value="Genomic_DNA"/>
</dbReference>
<name>A0ABV6RIG1_9GAMM</name>
<protein>
    <submittedName>
        <fullName evidence="1">CPXCG motif-containing cysteine-rich protein</fullName>
    </submittedName>
</protein>
<dbReference type="Proteomes" id="UP001589896">
    <property type="component" value="Unassembled WGS sequence"/>
</dbReference>
<accession>A0ABV6RIG1</accession>
<sequence length="64" mass="7244">MLVSEFERVKCPYCGEYTVLSIEPVAEDQRYVEDCSVCCRPMMVDVHVDEDGVPLVTVESENEA</sequence>
<evidence type="ECO:0000313" key="1">
    <source>
        <dbReference type="EMBL" id="MFC0676777.1"/>
    </source>
</evidence>
<dbReference type="InterPro" id="IPR025990">
    <property type="entry name" value="zinc_ribbon_bacterial"/>
</dbReference>
<dbReference type="InterPro" id="IPR017143">
    <property type="entry name" value="UCP037225"/>
</dbReference>
<dbReference type="Pfam" id="PF14255">
    <property type="entry name" value="Zn_ribbon_21"/>
    <property type="match status" value="1"/>
</dbReference>
<dbReference type="RefSeq" id="WP_386664603.1">
    <property type="nucleotide sequence ID" value="NZ_JBHLTG010000001.1"/>
</dbReference>
<reference evidence="1 2" key="1">
    <citation type="submission" date="2024-09" db="EMBL/GenBank/DDBJ databases">
        <authorList>
            <person name="Sun Q."/>
            <person name="Mori K."/>
        </authorList>
    </citation>
    <scope>NUCLEOTIDE SEQUENCE [LARGE SCALE GENOMIC DNA]</scope>
    <source>
        <strain evidence="1 2">KCTC 23076</strain>
    </source>
</reference>
<evidence type="ECO:0000313" key="2">
    <source>
        <dbReference type="Proteomes" id="UP001589896"/>
    </source>
</evidence>